<evidence type="ECO:0000313" key="2">
    <source>
        <dbReference type="Proteomes" id="UP000786693"/>
    </source>
</evidence>
<dbReference type="EMBL" id="BPFH01000001">
    <property type="protein sequence ID" value="GIT93760.1"/>
    <property type="molecule type" value="Genomic_DNA"/>
</dbReference>
<evidence type="ECO:0000313" key="1">
    <source>
        <dbReference type="EMBL" id="GIT93760.1"/>
    </source>
</evidence>
<protein>
    <submittedName>
        <fullName evidence="1">Uncharacterized protein</fullName>
    </submittedName>
</protein>
<dbReference type="Proteomes" id="UP000786693">
    <property type="component" value="Unassembled WGS sequence"/>
</dbReference>
<reference evidence="1 2" key="1">
    <citation type="submission" date="2021-05" db="EMBL/GenBank/DDBJ databases">
        <title>Bacteria Genome sequencing.</title>
        <authorList>
            <person name="Takabe Y."/>
            <person name="Nakajima Y."/>
            <person name="Suzuki S."/>
            <person name="Shiozaki T."/>
        </authorList>
    </citation>
    <scope>NUCLEOTIDE SEQUENCE [LARGE SCALE GENOMIC DNA]</scope>
    <source>
        <strain evidence="1 2">AI_62</strain>
    </source>
</reference>
<gene>
    <name evidence="1" type="ORF">JANAI62_03830</name>
</gene>
<accession>A0ABQ4NH69</accession>
<organism evidence="1 2">
    <name type="scientific">Jannaschia pagri</name>
    <dbReference type="NCBI Taxonomy" id="2829797"/>
    <lineage>
        <taxon>Bacteria</taxon>
        <taxon>Pseudomonadati</taxon>
        <taxon>Pseudomonadota</taxon>
        <taxon>Alphaproteobacteria</taxon>
        <taxon>Rhodobacterales</taxon>
        <taxon>Roseobacteraceae</taxon>
        <taxon>Jannaschia</taxon>
    </lineage>
</organism>
<sequence length="124" mass="13676">MSIGHVIGGALDVAASVDSPEAWRAFADNLEQYLGDRHRGALAIMALMTLPDARRNEAMQAVIRRYGAPQPVLENLTSEAKFWASNASPQELRAYTFAAYQAMPADMRANFDRYINSKAKEASK</sequence>
<proteinExistence type="predicted"/>
<dbReference type="RefSeq" id="WP_220747272.1">
    <property type="nucleotide sequence ID" value="NZ_BPFH01000001.1"/>
</dbReference>
<keyword evidence="2" id="KW-1185">Reference proteome</keyword>
<comment type="caution">
    <text evidence="1">The sequence shown here is derived from an EMBL/GenBank/DDBJ whole genome shotgun (WGS) entry which is preliminary data.</text>
</comment>
<name>A0ABQ4NH69_9RHOB</name>